<evidence type="ECO:0000313" key="6">
    <source>
        <dbReference type="Proteomes" id="UP000051568"/>
    </source>
</evidence>
<evidence type="ECO:0000313" key="5">
    <source>
        <dbReference type="EMBL" id="KRN65039.1"/>
    </source>
</evidence>
<comment type="caution">
    <text evidence="5">The sequence shown here is derived from an EMBL/GenBank/DDBJ whole genome shotgun (WGS) entry which is preliminary data.</text>
</comment>
<dbReference type="SMART" id="SM00345">
    <property type="entry name" value="HTH_GNTR"/>
    <property type="match status" value="1"/>
</dbReference>
<feature type="domain" description="HTH gntR-type" evidence="4">
    <location>
        <begin position="14"/>
        <end position="82"/>
    </location>
</feature>
<keyword evidence="3" id="KW-0804">Transcription</keyword>
<accession>A0A0R2IJ51</accession>
<name>A0A0R2IJ51_9LACO</name>
<reference evidence="5 6" key="1">
    <citation type="journal article" date="2015" name="Genome Announc.">
        <title>Expanding the biotechnology potential of lactobacilli through comparative genomics of 213 strains and associated genera.</title>
        <authorList>
            <person name="Sun Z."/>
            <person name="Harris H.M."/>
            <person name="McCann A."/>
            <person name="Guo C."/>
            <person name="Argimon S."/>
            <person name="Zhang W."/>
            <person name="Yang X."/>
            <person name="Jeffery I.B."/>
            <person name="Cooney J.C."/>
            <person name="Kagawa T.F."/>
            <person name="Liu W."/>
            <person name="Song Y."/>
            <person name="Salvetti E."/>
            <person name="Wrobel A."/>
            <person name="Rasinkangas P."/>
            <person name="Parkhill J."/>
            <person name="Rea M.C."/>
            <person name="O'Sullivan O."/>
            <person name="Ritari J."/>
            <person name="Douillard F.P."/>
            <person name="Paul Ross R."/>
            <person name="Yang R."/>
            <person name="Briner A.E."/>
            <person name="Felis G.E."/>
            <person name="de Vos W.M."/>
            <person name="Barrangou R."/>
            <person name="Klaenhammer T.R."/>
            <person name="Caufield P.W."/>
            <person name="Cui Y."/>
            <person name="Zhang H."/>
            <person name="O'Toole P.W."/>
        </authorList>
    </citation>
    <scope>NUCLEOTIDE SEQUENCE [LARGE SCALE GENOMIC DNA]</scope>
    <source>
        <strain evidence="5 6">DSM 17757</strain>
    </source>
</reference>
<dbReference type="Pfam" id="PF00392">
    <property type="entry name" value="GntR"/>
    <property type="match status" value="1"/>
</dbReference>
<dbReference type="SMART" id="SM00866">
    <property type="entry name" value="UTRA"/>
    <property type="match status" value="1"/>
</dbReference>
<dbReference type="PATRIC" id="fig|319652.3.peg.556"/>
<dbReference type="InterPro" id="IPR050679">
    <property type="entry name" value="Bact_HTH_transcr_reg"/>
</dbReference>
<gene>
    <name evidence="5" type="ORF">IV80_GL000549</name>
</gene>
<evidence type="ECO:0000259" key="4">
    <source>
        <dbReference type="PROSITE" id="PS50949"/>
    </source>
</evidence>
<dbReference type="GO" id="GO:0003700">
    <property type="term" value="F:DNA-binding transcription factor activity"/>
    <property type="evidence" value="ECO:0007669"/>
    <property type="project" value="InterPro"/>
</dbReference>
<dbReference type="InterPro" id="IPR028978">
    <property type="entry name" value="Chorismate_lyase_/UTRA_dom_sf"/>
</dbReference>
<dbReference type="InterPro" id="IPR036388">
    <property type="entry name" value="WH-like_DNA-bd_sf"/>
</dbReference>
<dbReference type="Gene3D" id="3.40.1410.10">
    <property type="entry name" value="Chorismate lyase-like"/>
    <property type="match status" value="1"/>
</dbReference>
<dbReference type="CDD" id="cd07377">
    <property type="entry name" value="WHTH_GntR"/>
    <property type="match status" value="1"/>
</dbReference>
<dbReference type="PROSITE" id="PS50949">
    <property type="entry name" value="HTH_GNTR"/>
    <property type="match status" value="1"/>
</dbReference>
<keyword evidence="1" id="KW-0805">Transcription regulation</keyword>
<dbReference type="PANTHER" id="PTHR44846:SF17">
    <property type="entry name" value="GNTR-FAMILY TRANSCRIPTIONAL REGULATOR"/>
    <property type="match status" value="1"/>
</dbReference>
<dbReference type="InterPro" id="IPR000524">
    <property type="entry name" value="Tscrpt_reg_HTH_GntR"/>
</dbReference>
<evidence type="ECO:0000256" key="2">
    <source>
        <dbReference type="ARBA" id="ARBA00023125"/>
    </source>
</evidence>
<dbReference type="Gene3D" id="1.10.10.10">
    <property type="entry name" value="Winged helix-like DNA-binding domain superfamily/Winged helix DNA-binding domain"/>
    <property type="match status" value="1"/>
</dbReference>
<dbReference type="AlphaFoldDB" id="A0A0R2IJ51"/>
<evidence type="ECO:0000256" key="1">
    <source>
        <dbReference type="ARBA" id="ARBA00023015"/>
    </source>
</evidence>
<dbReference type="STRING" id="319652.IV80_GL000549"/>
<keyword evidence="6" id="KW-1185">Reference proteome</keyword>
<dbReference type="InterPro" id="IPR036390">
    <property type="entry name" value="WH_DNA-bd_sf"/>
</dbReference>
<dbReference type="Pfam" id="PF07702">
    <property type="entry name" value="UTRA"/>
    <property type="match status" value="1"/>
</dbReference>
<protein>
    <recommendedName>
        <fullName evidence="4">HTH gntR-type domain-containing protein</fullName>
    </recommendedName>
</protein>
<dbReference type="Proteomes" id="UP000051568">
    <property type="component" value="Unassembled WGS sequence"/>
</dbReference>
<dbReference type="GO" id="GO:0003677">
    <property type="term" value="F:DNA binding"/>
    <property type="evidence" value="ECO:0007669"/>
    <property type="project" value="UniProtKB-KW"/>
</dbReference>
<dbReference type="PANTHER" id="PTHR44846">
    <property type="entry name" value="MANNOSYL-D-GLYCERATE TRANSPORT/METABOLISM SYSTEM REPRESSOR MNGR-RELATED"/>
    <property type="match status" value="1"/>
</dbReference>
<dbReference type="InterPro" id="IPR011663">
    <property type="entry name" value="UTRA"/>
</dbReference>
<dbReference type="GO" id="GO:0045892">
    <property type="term" value="P:negative regulation of DNA-templated transcription"/>
    <property type="evidence" value="ECO:0007669"/>
    <property type="project" value="TreeGrafter"/>
</dbReference>
<sequence>MKYILSVEEIIMDKPKYALIVDDLISKIGNSLFLRGDKFYSEAEIKKLYNVSSTTAVKVLNELASRDIIVRIQGKGSFISKSDKNELVRLSNIERFPGEIVKVRVISITEDNDKNILKKLGLKSKETYFVFVRTREIKNIVTEAFISYIPSNLVKKDLISKKENFTSIYNRLREDFQINPYQLAYKEIDSIGYIEDPQILQLLHLNSRALLLIQKRTTTDKVHNREVEYITSFELPEYFKQQITREP</sequence>
<organism evidence="5 6">
    <name type="scientific">Pediococcus cellicola</name>
    <dbReference type="NCBI Taxonomy" id="319652"/>
    <lineage>
        <taxon>Bacteria</taxon>
        <taxon>Bacillati</taxon>
        <taxon>Bacillota</taxon>
        <taxon>Bacilli</taxon>
        <taxon>Lactobacillales</taxon>
        <taxon>Lactobacillaceae</taxon>
        <taxon>Pediococcus</taxon>
    </lineage>
</organism>
<keyword evidence="2" id="KW-0238">DNA-binding</keyword>
<proteinExistence type="predicted"/>
<dbReference type="SUPFAM" id="SSF64288">
    <property type="entry name" value="Chorismate lyase-like"/>
    <property type="match status" value="1"/>
</dbReference>
<dbReference type="OrthoDB" id="457376at2"/>
<evidence type="ECO:0000256" key="3">
    <source>
        <dbReference type="ARBA" id="ARBA00023163"/>
    </source>
</evidence>
<dbReference type="SUPFAM" id="SSF46785">
    <property type="entry name" value="Winged helix' DNA-binding domain"/>
    <property type="match status" value="1"/>
</dbReference>
<dbReference type="EMBL" id="JQBR01000013">
    <property type="protein sequence ID" value="KRN65039.1"/>
    <property type="molecule type" value="Genomic_DNA"/>
</dbReference>